<dbReference type="Gene3D" id="3.10.20.30">
    <property type="match status" value="1"/>
</dbReference>
<reference evidence="2" key="1">
    <citation type="journal article" date="2014" name="Int. J. Syst. Evol. Microbiol.">
        <title>Complete genome sequence of Corynebacterium casei LMG S-19264T (=DSM 44701T), isolated from a smear-ripened cheese.</title>
        <authorList>
            <consortium name="US DOE Joint Genome Institute (JGI-PGF)"/>
            <person name="Walter F."/>
            <person name="Albersmeier A."/>
            <person name="Kalinowski J."/>
            <person name="Ruckert C."/>
        </authorList>
    </citation>
    <scope>NUCLEOTIDE SEQUENCE</scope>
    <source>
        <strain evidence="2">JCM 14265</strain>
    </source>
</reference>
<name>A0AAV3SPK0_9EURY</name>
<sequence>MVESDDDRGDRETRTVGAEEAVALVVVDGDERFELEVDRGRNLRRVLLDAGLSPYARATRRLNCGGRGICATCGVRVRDGPPPDHWHDRLADRFGYPRLSCQITVEGPMTVSLVDKRVWGGRRSDPEREAGSPDGE</sequence>
<evidence type="ECO:0000313" key="3">
    <source>
        <dbReference type="EMBL" id="MEZ3167607.1"/>
    </source>
</evidence>
<organism evidence="2 4">
    <name type="scientific">Halorubrum ejinorense</name>
    <dbReference type="NCBI Taxonomy" id="425309"/>
    <lineage>
        <taxon>Archaea</taxon>
        <taxon>Methanobacteriati</taxon>
        <taxon>Methanobacteriota</taxon>
        <taxon>Stenosarchaea group</taxon>
        <taxon>Halobacteria</taxon>
        <taxon>Halobacteriales</taxon>
        <taxon>Haloferacaceae</taxon>
        <taxon>Halorubrum</taxon>
    </lineage>
</organism>
<gene>
    <name evidence="3" type="ORF">ABNG02_09750</name>
    <name evidence="2" type="ORF">GCM10008994_04790</name>
</gene>
<reference evidence="3 5" key="3">
    <citation type="submission" date="2024-06" db="EMBL/GenBank/DDBJ databases">
        <title>Halorubrum miltondacostae sp. nov., a potential PHA producer isolated from an inland solar saltern in Rio Maior, Portugal.</title>
        <authorList>
            <person name="Albuquerque L."/>
            <person name="Viver T."/>
            <person name="Barroso C."/>
            <person name="Claudino R."/>
            <person name="Galvan M."/>
            <person name="Simoes G."/>
            <person name="Lobo Da Cunha A."/>
            <person name="Egas C."/>
        </authorList>
    </citation>
    <scope>NUCLEOTIDE SEQUENCE [LARGE SCALE GENOMIC DNA]</scope>
    <source>
        <strain evidence="3 5">DSM 18646</strain>
    </source>
</reference>
<comment type="caution">
    <text evidence="2">The sequence shown here is derived from an EMBL/GenBank/DDBJ whole genome shotgun (WGS) entry which is preliminary data.</text>
</comment>
<dbReference type="Proteomes" id="UP001501425">
    <property type="component" value="Unassembled WGS sequence"/>
</dbReference>
<dbReference type="InterPro" id="IPR001041">
    <property type="entry name" value="2Fe-2S_ferredoxin-type"/>
</dbReference>
<dbReference type="EMBL" id="JBEDNW010000004">
    <property type="protein sequence ID" value="MEZ3167607.1"/>
    <property type="molecule type" value="Genomic_DNA"/>
</dbReference>
<dbReference type="AlphaFoldDB" id="A0AAV3SPK0"/>
<dbReference type="InterPro" id="IPR036010">
    <property type="entry name" value="2Fe-2S_ferredoxin-like_sf"/>
</dbReference>
<dbReference type="PROSITE" id="PS51085">
    <property type="entry name" value="2FE2S_FER_2"/>
    <property type="match status" value="1"/>
</dbReference>
<keyword evidence="5" id="KW-1185">Reference proteome</keyword>
<proteinExistence type="predicted"/>
<dbReference type="EMBL" id="BAAADQ010000002">
    <property type="protein sequence ID" value="GAA0533113.1"/>
    <property type="molecule type" value="Genomic_DNA"/>
</dbReference>
<evidence type="ECO:0000313" key="5">
    <source>
        <dbReference type="Proteomes" id="UP001567571"/>
    </source>
</evidence>
<dbReference type="SUPFAM" id="SSF54292">
    <property type="entry name" value="2Fe-2S ferredoxin-like"/>
    <property type="match status" value="1"/>
</dbReference>
<dbReference type="GO" id="GO:0051536">
    <property type="term" value="F:iron-sulfur cluster binding"/>
    <property type="evidence" value="ECO:0007669"/>
    <property type="project" value="InterPro"/>
</dbReference>
<protein>
    <submittedName>
        <fullName evidence="3">2Fe-2S iron-sulfur cluster-binding protein</fullName>
    </submittedName>
</protein>
<evidence type="ECO:0000313" key="2">
    <source>
        <dbReference type="EMBL" id="GAA0533113.1"/>
    </source>
</evidence>
<accession>A0AAV3SPK0</accession>
<dbReference type="Pfam" id="PF00111">
    <property type="entry name" value="Fer2"/>
    <property type="match status" value="1"/>
</dbReference>
<dbReference type="Proteomes" id="UP001567571">
    <property type="component" value="Unassembled WGS sequence"/>
</dbReference>
<dbReference type="CDD" id="cd00207">
    <property type="entry name" value="fer2"/>
    <property type="match status" value="1"/>
</dbReference>
<evidence type="ECO:0000259" key="1">
    <source>
        <dbReference type="PROSITE" id="PS51085"/>
    </source>
</evidence>
<dbReference type="RefSeq" id="WP_343776310.1">
    <property type="nucleotide sequence ID" value="NZ_BAAADQ010000002.1"/>
</dbReference>
<reference evidence="2" key="2">
    <citation type="submission" date="2023-12" db="EMBL/GenBank/DDBJ databases">
        <authorList>
            <person name="Sun Q."/>
            <person name="Inoue M."/>
        </authorList>
    </citation>
    <scope>NUCLEOTIDE SEQUENCE</scope>
    <source>
        <strain evidence="2">JCM 14265</strain>
    </source>
</reference>
<evidence type="ECO:0000313" key="4">
    <source>
        <dbReference type="Proteomes" id="UP001501425"/>
    </source>
</evidence>
<feature type="domain" description="2Fe-2S ferredoxin-type" evidence="1">
    <location>
        <begin position="20"/>
        <end position="117"/>
    </location>
</feature>
<dbReference type="InterPro" id="IPR012675">
    <property type="entry name" value="Beta-grasp_dom_sf"/>
</dbReference>